<evidence type="ECO:0000313" key="2">
    <source>
        <dbReference type="EMBL" id="QHS97330.1"/>
    </source>
</evidence>
<feature type="transmembrane region" description="Helical" evidence="1">
    <location>
        <begin position="20"/>
        <end position="37"/>
    </location>
</feature>
<dbReference type="EMBL" id="MN739293">
    <property type="protein sequence ID" value="QHS97330.1"/>
    <property type="molecule type" value="Genomic_DNA"/>
</dbReference>
<keyword evidence="1" id="KW-0472">Membrane</keyword>
<keyword evidence="1" id="KW-1133">Transmembrane helix</keyword>
<keyword evidence="1" id="KW-0812">Transmembrane</keyword>
<dbReference type="AlphaFoldDB" id="A0A6C0BYZ1"/>
<protein>
    <submittedName>
        <fullName evidence="2">Uncharacterized protein</fullName>
    </submittedName>
</protein>
<accession>A0A6C0BYZ1</accession>
<reference evidence="2" key="1">
    <citation type="journal article" date="2020" name="Nature">
        <title>Giant virus diversity and host interactions through global metagenomics.</title>
        <authorList>
            <person name="Schulz F."/>
            <person name="Roux S."/>
            <person name="Paez-Espino D."/>
            <person name="Jungbluth S."/>
            <person name="Walsh D.A."/>
            <person name="Denef V.J."/>
            <person name="McMahon K.D."/>
            <person name="Konstantinidis K.T."/>
            <person name="Eloe-Fadrosh E.A."/>
            <person name="Kyrpides N.C."/>
            <person name="Woyke T."/>
        </authorList>
    </citation>
    <scope>NUCLEOTIDE SEQUENCE</scope>
    <source>
        <strain evidence="2">GVMAG-M-3300020169-51</strain>
    </source>
</reference>
<evidence type="ECO:0000256" key="1">
    <source>
        <dbReference type="SAM" id="Phobius"/>
    </source>
</evidence>
<name>A0A6C0BYZ1_9ZZZZ</name>
<feature type="transmembrane region" description="Helical" evidence="1">
    <location>
        <begin position="49"/>
        <end position="68"/>
    </location>
</feature>
<organism evidence="2">
    <name type="scientific">viral metagenome</name>
    <dbReference type="NCBI Taxonomy" id="1070528"/>
    <lineage>
        <taxon>unclassified sequences</taxon>
        <taxon>metagenomes</taxon>
        <taxon>organismal metagenomes</taxon>
    </lineage>
</organism>
<proteinExistence type="predicted"/>
<sequence>MLNIHHTFILFLKRYFESVSIFYHLLFLCFLIWVKYFRDKTQKIPSTIVHLLGLYVIVYGFIIMYYGANIINGGLK</sequence>